<keyword evidence="7 9" id="KW-0030">Aminoacyl-tRNA synthetase</keyword>
<dbReference type="InterPro" id="IPR050203">
    <property type="entry name" value="Trp-tRNA_synthetase"/>
</dbReference>
<keyword evidence="6 9" id="KW-0648">Protein biosynthesis</keyword>
<dbReference type="PANTHER" id="PTHR43766:SF1">
    <property type="entry name" value="TRYPTOPHAN--TRNA LIGASE, MITOCHONDRIAL"/>
    <property type="match status" value="1"/>
</dbReference>
<dbReference type="InterPro" id="IPR014729">
    <property type="entry name" value="Rossmann-like_a/b/a_fold"/>
</dbReference>
<evidence type="ECO:0000256" key="5">
    <source>
        <dbReference type="ARBA" id="ARBA00022840"/>
    </source>
</evidence>
<dbReference type="InterPro" id="IPR002306">
    <property type="entry name" value="Trp-tRNA-ligase"/>
</dbReference>
<keyword evidence="4 9" id="KW-0547">Nucleotide-binding</keyword>
<evidence type="ECO:0000256" key="6">
    <source>
        <dbReference type="ARBA" id="ARBA00022917"/>
    </source>
</evidence>
<dbReference type="PRINTS" id="PR01039">
    <property type="entry name" value="TRNASYNTHTRP"/>
</dbReference>
<dbReference type="InterPro" id="IPR001412">
    <property type="entry name" value="aa-tRNA-synth_I_CS"/>
</dbReference>
<evidence type="ECO:0000256" key="2">
    <source>
        <dbReference type="ARBA" id="ARBA00013161"/>
    </source>
</evidence>
<protein>
    <recommendedName>
        <fullName evidence="2 8">Tryptophan--tRNA ligase</fullName>
        <ecNumber evidence="2 8">6.1.1.2</ecNumber>
    </recommendedName>
</protein>
<reference evidence="10 11" key="1">
    <citation type="journal article" date="2016" name="Nat. Commun.">
        <title>Thousands of microbial genomes shed light on interconnected biogeochemical processes in an aquifer system.</title>
        <authorList>
            <person name="Anantharaman K."/>
            <person name="Brown C.T."/>
            <person name="Hug L.A."/>
            <person name="Sharon I."/>
            <person name="Castelle C.J."/>
            <person name="Probst A.J."/>
            <person name="Thomas B.C."/>
            <person name="Singh A."/>
            <person name="Wilkins M.J."/>
            <person name="Karaoz U."/>
            <person name="Brodie E.L."/>
            <person name="Williams K.H."/>
            <person name="Hubbard S.S."/>
            <person name="Banfield J.F."/>
        </authorList>
    </citation>
    <scope>NUCLEOTIDE SEQUENCE [LARGE SCALE GENOMIC DNA]</scope>
</reference>
<dbReference type="PROSITE" id="PS00178">
    <property type="entry name" value="AA_TRNA_LIGASE_I"/>
    <property type="match status" value="1"/>
</dbReference>
<comment type="similarity">
    <text evidence="1 9">Belongs to the class-I aminoacyl-tRNA synthetase family.</text>
</comment>
<dbReference type="InterPro" id="IPR002305">
    <property type="entry name" value="aa-tRNA-synth_Ic"/>
</dbReference>
<feature type="non-terminal residue" evidence="10">
    <location>
        <position position="191"/>
    </location>
</feature>
<dbReference type="NCBIfam" id="TIGR00233">
    <property type="entry name" value="trpS"/>
    <property type="match status" value="1"/>
</dbReference>
<keyword evidence="3 9" id="KW-0436">Ligase</keyword>
<dbReference type="EC" id="6.1.1.2" evidence="2 8"/>
<name>A0A1G1ZKV1_9BACT</name>
<dbReference type="GO" id="GO:0006436">
    <property type="term" value="P:tryptophanyl-tRNA aminoacylation"/>
    <property type="evidence" value="ECO:0007669"/>
    <property type="project" value="UniProtKB-UniRule"/>
</dbReference>
<dbReference type="PANTHER" id="PTHR43766">
    <property type="entry name" value="TRYPTOPHAN--TRNA LIGASE, MITOCHONDRIAL"/>
    <property type="match status" value="1"/>
</dbReference>
<sequence>MKNPILISGIQPTGRLHLGNYLGALKNFVDLQNSGKYQCRFFVADLHALTENPNAKDLNKNIVSLAADFLAAGLDPKKSTIFLQSQVSQTTELAWILSVIAPFGELNRMTQFKEKSGAQKENVNVGLFFYPILMSADIILYNADFVPVGEDQLQHLELARTLARKFNNKFGQAFIEPKALLTATPRLMSLD</sequence>
<evidence type="ECO:0000256" key="4">
    <source>
        <dbReference type="ARBA" id="ARBA00022741"/>
    </source>
</evidence>
<keyword evidence="5 9" id="KW-0067">ATP-binding</keyword>
<proteinExistence type="inferred from homology"/>
<dbReference type="Pfam" id="PF00579">
    <property type="entry name" value="tRNA-synt_1b"/>
    <property type="match status" value="1"/>
</dbReference>
<evidence type="ECO:0000256" key="7">
    <source>
        <dbReference type="ARBA" id="ARBA00023146"/>
    </source>
</evidence>
<dbReference type="Proteomes" id="UP000177174">
    <property type="component" value="Unassembled WGS sequence"/>
</dbReference>
<dbReference type="AlphaFoldDB" id="A0A1G1ZKV1"/>
<evidence type="ECO:0000313" key="11">
    <source>
        <dbReference type="Proteomes" id="UP000177174"/>
    </source>
</evidence>
<evidence type="ECO:0000256" key="3">
    <source>
        <dbReference type="ARBA" id="ARBA00022598"/>
    </source>
</evidence>
<accession>A0A1G1ZKV1</accession>
<organism evidence="10 11">
    <name type="scientific">Candidatus Harrisonbacteria bacterium RIFCSPHIGHO2_12_FULL_48_16</name>
    <dbReference type="NCBI Taxonomy" id="1798405"/>
    <lineage>
        <taxon>Bacteria</taxon>
        <taxon>Candidatus Harrisoniibacteriota</taxon>
    </lineage>
</organism>
<dbReference type="STRING" id="1798405.A3E64_02170"/>
<dbReference type="SUPFAM" id="SSF52374">
    <property type="entry name" value="Nucleotidylyl transferase"/>
    <property type="match status" value="1"/>
</dbReference>
<evidence type="ECO:0000313" key="10">
    <source>
        <dbReference type="EMBL" id="OGY65141.1"/>
    </source>
</evidence>
<evidence type="ECO:0000256" key="1">
    <source>
        <dbReference type="ARBA" id="ARBA00005594"/>
    </source>
</evidence>
<dbReference type="EMBL" id="MHJH01000002">
    <property type="protein sequence ID" value="OGY65141.1"/>
    <property type="molecule type" value="Genomic_DNA"/>
</dbReference>
<evidence type="ECO:0000256" key="8">
    <source>
        <dbReference type="NCBIfam" id="TIGR00233"/>
    </source>
</evidence>
<dbReference type="GO" id="GO:0004830">
    <property type="term" value="F:tryptophan-tRNA ligase activity"/>
    <property type="evidence" value="ECO:0007669"/>
    <property type="project" value="UniProtKB-UniRule"/>
</dbReference>
<comment type="caution">
    <text evidence="10">The sequence shown here is derived from an EMBL/GenBank/DDBJ whole genome shotgun (WGS) entry which is preliminary data.</text>
</comment>
<dbReference type="GO" id="GO:0005524">
    <property type="term" value="F:ATP binding"/>
    <property type="evidence" value="ECO:0007669"/>
    <property type="project" value="UniProtKB-KW"/>
</dbReference>
<gene>
    <name evidence="10" type="ORF">A3E64_02170</name>
</gene>
<dbReference type="GO" id="GO:0005737">
    <property type="term" value="C:cytoplasm"/>
    <property type="evidence" value="ECO:0007669"/>
    <property type="project" value="UniProtKB-UniRule"/>
</dbReference>
<dbReference type="Gene3D" id="3.40.50.620">
    <property type="entry name" value="HUPs"/>
    <property type="match status" value="1"/>
</dbReference>
<evidence type="ECO:0000256" key="9">
    <source>
        <dbReference type="RuleBase" id="RU363036"/>
    </source>
</evidence>
<dbReference type="CDD" id="cd00806">
    <property type="entry name" value="TrpRS_core"/>
    <property type="match status" value="1"/>
</dbReference>